<evidence type="ECO:0000313" key="6">
    <source>
        <dbReference type="Proteomes" id="UP000001137"/>
    </source>
</evidence>
<evidence type="ECO:0000256" key="3">
    <source>
        <dbReference type="ARBA" id="ARBA00022679"/>
    </source>
</evidence>
<dbReference type="GO" id="GO:0016763">
    <property type="term" value="F:pentosyltransferase activity"/>
    <property type="evidence" value="ECO:0007669"/>
    <property type="project" value="InterPro"/>
</dbReference>
<dbReference type="STRING" id="397948.Cmaq_1546"/>
<dbReference type="SUPFAM" id="SSF53167">
    <property type="entry name" value="Purine and uridine phosphorylases"/>
    <property type="match status" value="1"/>
</dbReference>
<feature type="domain" description="Nucleoside phosphorylase" evidence="4">
    <location>
        <begin position="15"/>
        <end position="207"/>
    </location>
</feature>
<name>A8M9F0_CALMQ</name>
<evidence type="ECO:0000256" key="1">
    <source>
        <dbReference type="ARBA" id="ARBA00010456"/>
    </source>
</evidence>
<evidence type="ECO:0000256" key="2">
    <source>
        <dbReference type="ARBA" id="ARBA00022676"/>
    </source>
</evidence>
<proteinExistence type="inferred from homology"/>
<evidence type="ECO:0000259" key="4">
    <source>
        <dbReference type="Pfam" id="PF01048"/>
    </source>
</evidence>
<dbReference type="RefSeq" id="WP_012186588.1">
    <property type="nucleotide sequence ID" value="NC_009954.1"/>
</dbReference>
<dbReference type="InterPro" id="IPR000845">
    <property type="entry name" value="Nucleoside_phosphorylase_d"/>
</dbReference>
<dbReference type="GO" id="GO:0005829">
    <property type="term" value="C:cytosol"/>
    <property type="evidence" value="ECO:0007669"/>
    <property type="project" value="TreeGrafter"/>
</dbReference>
<evidence type="ECO:0000313" key="5">
    <source>
        <dbReference type="EMBL" id="ABW02369.1"/>
    </source>
</evidence>
<protein>
    <submittedName>
        <fullName evidence="5">Purine or other phosphorylase family 1</fullName>
    </submittedName>
</protein>
<dbReference type="PANTHER" id="PTHR43691">
    <property type="entry name" value="URIDINE PHOSPHORYLASE"/>
    <property type="match status" value="1"/>
</dbReference>
<dbReference type="Proteomes" id="UP000001137">
    <property type="component" value="Chromosome"/>
</dbReference>
<dbReference type="PROSITE" id="PS01232">
    <property type="entry name" value="PNP_UDP_1"/>
    <property type="match status" value="1"/>
</dbReference>
<keyword evidence="6" id="KW-1185">Reference proteome</keyword>
<dbReference type="OrthoDB" id="372263at2157"/>
<gene>
    <name evidence="5" type="ordered locus">Cmaq_1546</name>
</gene>
<dbReference type="AlphaFoldDB" id="A8M9F0"/>
<dbReference type="GO" id="GO:0009164">
    <property type="term" value="P:nucleoside catabolic process"/>
    <property type="evidence" value="ECO:0007669"/>
    <property type="project" value="UniProtKB-ARBA"/>
</dbReference>
<dbReference type="Gene3D" id="3.40.50.1580">
    <property type="entry name" value="Nucleoside phosphorylase domain"/>
    <property type="match status" value="1"/>
</dbReference>
<dbReference type="CDD" id="cd17764">
    <property type="entry name" value="MTAP_SsMTAPI_like"/>
    <property type="match status" value="1"/>
</dbReference>
<dbReference type="GeneID" id="5709962"/>
<sequence>MPIHLKVSKGDVSERVIVVGDPARARQLAGMLKDSRIINENRGFLAYTGSYNGVEITIATHGIGAPSAAIVIEELVSMGARVIVRLGTAAALRNDIEPGTVLIPSGAGYNAGGIYAQYLGSGVIYPAVPNHEVLLKLISSFTNSGLNFIIGAIYSSDAFYAEEDLPRMLGSRGVIGVEMECAILFLLGLIRGIKTGAALVVTNKLTEGRFGRFLEGRELELIINKVGAVVLNALSEVT</sequence>
<dbReference type="EMBL" id="CP000852">
    <property type="protein sequence ID" value="ABW02369.1"/>
    <property type="molecule type" value="Genomic_DNA"/>
</dbReference>
<dbReference type="InterPro" id="IPR035994">
    <property type="entry name" value="Nucleoside_phosphorylase_sf"/>
</dbReference>
<reference evidence="5 6" key="1">
    <citation type="submission" date="2007-10" db="EMBL/GenBank/DDBJ databases">
        <title>Complete sequence of Caldivirga maquilingensis IC-167.</title>
        <authorList>
            <consortium name="US DOE Joint Genome Institute"/>
            <person name="Copeland A."/>
            <person name="Lucas S."/>
            <person name="Lapidus A."/>
            <person name="Barry K."/>
            <person name="Glavina del Rio T."/>
            <person name="Dalin E."/>
            <person name="Tice H."/>
            <person name="Pitluck S."/>
            <person name="Saunders E."/>
            <person name="Brettin T."/>
            <person name="Bruce D."/>
            <person name="Detter J.C."/>
            <person name="Han C."/>
            <person name="Schmutz J."/>
            <person name="Larimer F."/>
            <person name="Land M."/>
            <person name="Hauser L."/>
            <person name="Kyrpides N."/>
            <person name="Ivanova N."/>
            <person name="Biddle J.F."/>
            <person name="Zhang Z."/>
            <person name="Fitz-Gibbon S.T."/>
            <person name="Lowe T.M."/>
            <person name="Saltikov C."/>
            <person name="House C.H."/>
            <person name="Richardson P."/>
        </authorList>
    </citation>
    <scope>NUCLEOTIDE SEQUENCE [LARGE SCALE GENOMIC DNA]</scope>
    <source>
        <strain evidence="6">ATCC 700844 / DSM 13496 / JCM 10307 / IC-167</strain>
    </source>
</reference>
<dbReference type="eggNOG" id="arCOG01324">
    <property type="taxonomic scope" value="Archaea"/>
</dbReference>
<dbReference type="InterPro" id="IPR018016">
    <property type="entry name" value="Nucleoside_phosphorylase_CS"/>
</dbReference>
<comment type="similarity">
    <text evidence="1">Belongs to the PNP/UDP phosphorylase family.</text>
</comment>
<keyword evidence="3" id="KW-0808">Transferase</keyword>
<organism evidence="5 6">
    <name type="scientific">Caldivirga maquilingensis (strain ATCC 700844 / DSM 13496 / JCM 10307 / IC-167)</name>
    <dbReference type="NCBI Taxonomy" id="397948"/>
    <lineage>
        <taxon>Archaea</taxon>
        <taxon>Thermoproteota</taxon>
        <taxon>Thermoprotei</taxon>
        <taxon>Thermoproteales</taxon>
        <taxon>Thermoproteaceae</taxon>
        <taxon>Caldivirga</taxon>
    </lineage>
</organism>
<dbReference type="KEGG" id="cma:Cmaq_1546"/>
<dbReference type="HOGENOM" id="CLU_068457_0_1_2"/>
<dbReference type="PANTHER" id="PTHR43691:SF11">
    <property type="entry name" value="FI09636P-RELATED"/>
    <property type="match status" value="1"/>
</dbReference>
<keyword evidence="2" id="KW-0328">Glycosyltransferase</keyword>
<dbReference type="Pfam" id="PF01048">
    <property type="entry name" value="PNP_UDP_1"/>
    <property type="match status" value="1"/>
</dbReference>
<accession>A8M9F0</accession>